<evidence type="ECO:0000313" key="2">
    <source>
        <dbReference type="EMBL" id="CAI9154956.1"/>
    </source>
</evidence>
<evidence type="ECO:0000313" key="3">
    <source>
        <dbReference type="Proteomes" id="UP001176941"/>
    </source>
</evidence>
<organism evidence="2 3">
    <name type="scientific">Rangifer tarandus platyrhynchus</name>
    <name type="common">Svalbard reindeer</name>
    <dbReference type="NCBI Taxonomy" id="3082113"/>
    <lineage>
        <taxon>Eukaryota</taxon>
        <taxon>Metazoa</taxon>
        <taxon>Chordata</taxon>
        <taxon>Craniata</taxon>
        <taxon>Vertebrata</taxon>
        <taxon>Euteleostomi</taxon>
        <taxon>Mammalia</taxon>
        <taxon>Eutheria</taxon>
        <taxon>Laurasiatheria</taxon>
        <taxon>Artiodactyla</taxon>
        <taxon>Ruminantia</taxon>
        <taxon>Pecora</taxon>
        <taxon>Cervidae</taxon>
        <taxon>Odocoileinae</taxon>
        <taxon>Rangifer</taxon>
    </lineage>
</organism>
<proteinExistence type="predicted"/>
<reference evidence="2" key="1">
    <citation type="submission" date="2023-04" db="EMBL/GenBank/DDBJ databases">
        <authorList>
            <consortium name="ELIXIR-Norway"/>
        </authorList>
    </citation>
    <scope>NUCLEOTIDE SEQUENCE [LARGE SCALE GENOMIC DNA]</scope>
</reference>
<name>A0ABN8Y3H6_RANTA</name>
<keyword evidence="3" id="KW-1185">Reference proteome</keyword>
<evidence type="ECO:0000256" key="1">
    <source>
        <dbReference type="SAM" id="MobiDB-lite"/>
    </source>
</evidence>
<protein>
    <submittedName>
        <fullName evidence="2">Uncharacterized protein</fullName>
    </submittedName>
</protein>
<gene>
    <name evidence="2" type="ORF">MRATA1EN1_LOCUS3918</name>
</gene>
<sequence>MAPRPKVSRHKQMLVVVRLREAEVVRSLARALCGGRRTVRPERRPRRLRPFLRSPRRARPTPPSQPIHAHDAHRPDPAESAPARLSAVQAGKCTPCARRRPGLCGLQCPVGFAPARMRAPRGARPPGTRSSCAPVGVFPGTRRTLERPSGLCGRHSGSLGASLRPLSYF</sequence>
<feature type="compositionally biased region" description="Basic and acidic residues" evidence="1">
    <location>
        <begin position="68"/>
        <end position="77"/>
    </location>
</feature>
<feature type="region of interest" description="Disordered" evidence="1">
    <location>
        <begin position="37"/>
        <end position="86"/>
    </location>
</feature>
<dbReference type="Proteomes" id="UP001176941">
    <property type="component" value="Chromosome 12"/>
</dbReference>
<feature type="compositionally biased region" description="Basic residues" evidence="1">
    <location>
        <begin position="43"/>
        <end position="59"/>
    </location>
</feature>
<accession>A0ABN8Y3H6</accession>
<dbReference type="EMBL" id="OX459948">
    <property type="protein sequence ID" value="CAI9154956.1"/>
    <property type="molecule type" value="Genomic_DNA"/>
</dbReference>